<dbReference type="InterPro" id="IPR036388">
    <property type="entry name" value="WH-like_DNA-bd_sf"/>
</dbReference>
<dbReference type="InterPro" id="IPR037171">
    <property type="entry name" value="NagB/RpiA_transferase-like"/>
</dbReference>
<evidence type="ECO:0000256" key="3">
    <source>
        <dbReference type="ARBA" id="ARBA00023163"/>
    </source>
</evidence>
<dbReference type="SUPFAM" id="SSF46785">
    <property type="entry name" value="Winged helix' DNA-binding domain"/>
    <property type="match status" value="1"/>
</dbReference>
<organism evidence="5 7">
    <name type="scientific">Burkholderia glumae</name>
    <name type="common">Pseudomonas glumae</name>
    <dbReference type="NCBI Taxonomy" id="337"/>
    <lineage>
        <taxon>Bacteria</taxon>
        <taxon>Pseudomonadati</taxon>
        <taxon>Pseudomonadota</taxon>
        <taxon>Betaproteobacteria</taxon>
        <taxon>Burkholderiales</taxon>
        <taxon>Burkholderiaceae</taxon>
        <taxon>Burkholderia</taxon>
    </lineage>
</organism>
<evidence type="ECO:0000313" key="8">
    <source>
        <dbReference type="Proteomes" id="UP001056386"/>
    </source>
</evidence>
<reference evidence="6" key="2">
    <citation type="submission" date="2022-06" db="EMBL/GenBank/DDBJ databases">
        <title>Draft genome sequence of Burkholderia glumae strain GR20004 isolated from rice panicle showing bacterial panicle blight.</title>
        <authorList>
            <person name="Choi S.Y."/>
            <person name="Lee Y.H."/>
        </authorList>
    </citation>
    <scope>NUCLEOTIDE SEQUENCE</scope>
    <source>
        <strain evidence="6">GR20004</strain>
    </source>
</reference>
<name>A0AAP9Y5V2_BURGL</name>
<keyword evidence="2 6" id="KW-0238">DNA-binding</keyword>
<dbReference type="InterPro" id="IPR014036">
    <property type="entry name" value="DeoR-like_C"/>
</dbReference>
<dbReference type="InterPro" id="IPR036390">
    <property type="entry name" value="WH_DNA-bd_sf"/>
</dbReference>
<dbReference type="EMBL" id="CP099587">
    <property type="protein sequence ID" value="USS47120.1"/>
    <property type="molecule type" value="Genomic_DNA"/>
</dbReference>
<evidence type="ECO:0000313" key="6">
    <source>
        <dbReference type="EMBL" id="USS47120.1"/>
    </source>
</evidence>
<dbReference type="PRINTS" id="PR00037">
    <property type="entry name" value="HTHLACR"/>
</dbReference>
<dbReference type="GO" id="GO:0003700">
    <property type="term" value="F:DNA-binding transcription factor activity"/>
    <property type="evidence" value="ECO:0007669"/>
    <property type="project" value="InterPro"/>
</dbReference>
<evidence type="ECO:0000256" key="2">
    <source>
        <dbReference type="ARBA" id="ARBA00023125"/>
    </source>
</evidence>
<keyword evidence="1" id="KW-0805">Transcription regulation</keyword>
<evidence type="ECO:0000256" key="1">
    <source>
        <dbReference type="ARBA" id="ARBA00023015"/>
    </source>
</evidence>
<dbReference type="InterPro" id="IPR001034">
    <property type="entry name" value="DeoR_HTH"/>
</dbReference>
<dbReference type="AlphaFoldDB" id="A0AAP9Y5V2"/>
<dbReference type="InterPro" id="IPR050313">
    <property type="entry name" value="Carb_Metab_HTH_regulators"/>
</dbReference>
<dbReference type="GO" id="GO:0003677">
    <property type="term" value="F:DNA binding"/>
    <property type="evidence" value="ECO:0007669"/>
    <property type="project" value="UniProtKB-KW"/>
</dbReference>
<dbReference type="PROSITE" id="PS51000">
    <property type="entry name" value="HTH_DEOR_2"/>
    <property type="match status" value="1"/>
</dbReference>
<dbReference type="PANTHER" id="PTHR30363:SF44">
    <property type="entry name" value="AGA OPERON TRANSCRIPTIONAL REPRESSOR-RELATED"/>
    <property type="match status" value="1"/>
</dbReference>
<dbReference type="RefSeq" id="WP_012735163.1">
    <property type="nucleotide sequence ID" value="NZ_CP021074.1"/>
</dbReference>
<dbReference type="EMBL" id="CP065601">
    <property type="protein sequence ID" value="QPQ93977.1"/>
    <property type="molecule type" value="Genomic_DNA"/>
</dbReference>
<dbReference type="GeneID" id="45697512"/>
<protein>
    <submittedName>
        <fullName evidence="6">DeoR/GlpR family DNA-binding transcription regulator</fullName>
    </submittedName>
    <submittedName>
        <fullName evidence="5">DeoR/GlpR transcriptional regulator</fullName>
    </submittedName>
</protein>
<accession>A0AAP9Y5V2</accession>
<dbReference type="SMART" id="SM01134">
    <property type="entry name" value="DeoRC"/>
    <property type="match status" value="1"/>
</dbReference>
<reference evidence="5 7" key="1">
    <citation type="submission" date="2020-12" db="EMBL/GenBank/DDBJ databases">
        <title>FDA dAtabase for Regulatory Grade micrObial Sequences (FDA-ARGOS): Supporting development and validation of Infectious Disease Dx tests.</title>
        <authorList>
            <person name="Minogue T."/>
            <person name="Wolcott M."/>
            <person name="Wasieloski L."/>
            <person name="Aguilar W."/>
            <person name="Moore D."/>
            <person name="Jaissle J."/>
            <person name="Tallon L."/>
            <person name="Sadzewicz L."/>
            <person name="Zhao X."/>
            <person name="Boylan J."/>
            <person name="Ott S."/>
            <person name="Bowen H."/>
            <person name="Vavikolanu K."/>
            <person name="Mehta A."/>
            <person name="Aluvathingal J."/>
            <person name="Nadendla S."/>
            <person name="Yan Y."/>
            <person name="Sichtig H."/>
        </authorList>
    </citation>
    <scope>NUCLEOTIDE SEQUENCE [LARGE SCALE GENOMIC DNA]</scope>
    <source>
        <strain evidence="5 7">FDAARGOS_949</strain>
    </source>
</reference>
<evidence type="ECO:0000313" key="5">
    <source>
        <dbReference type="EMBL" id="QPQ93977.1"/>
    </source>
</evidence>
<sequence length="255" mass="26908">MWQEDRHQRIRALLGALQRVSIERIMAELGVSRETVRRDLLDLEALGALVRVRGGALLPDATLPAARAPARERIERAIAKAAAGQVGTGQTLFIDAAPLTRALADQLATLTGLTVVTNSLEVAARLCTPGGRAGPPNQVVVLGGTLGARTLATADAQTVREVRRHRADLALLAPDGLDAQHGASHADRAEAEVARAMCEAAERVVMLADAGRLGRRSRIAYCPSEAIDLLVTPRDARGAAGFAALAERVPRVVLA</sequence>
<dbReference type="Gene3D" id="1.10.10.10">
    <property type="entry name" value="Winged helix-like DNA-binding domain superfamily/Winged helix DNA-binding domain"/>
    <property type="match status" value="1"/>
</dbReference>
<gene>
    <name evidence="5" type="ORF">I6H06_17505</name>
    <name evidence="6" type="ORF">NFI99_19825</name>
</gene>
<evidence type="ECO:0000313" key="7">
    <source>
        <dbReference type="Proteomes" id="UP000594892"/>
    </source>
</evidence>
<dbReference type="Pfam" id="PF00455">
    <property type="entry name" value="DeoRC"/>
    <property type="match status" value="1"/>
</dbReference>
<proteinExistence type="predicted"/>
<dbReference type="SMART" id="SM00420">
    <property type="entry name" value="HTH_DEOR"/>
    <property type="match status" value="1"/>
</dbReference>
<dbReference type="SUPFAM" id="SSF100950">
    <property type="entry name" value="NagB/RpiA/CoA transferase-like"/>
    <property type="match status" value="1"/>
</dbReference>
<dbReference type="Proteomes" id="UP000594892">
    <property type="component" value="Chromosome 2"/>
</dbReference>
<keyword evidence="3" id="KW-0804">Transcription</keyword>
<dbReference type="Proteomes" id="UP001056386">
    <property type="component" value="Chromosome 1"/>
</dbReference>
<dbReference type="InterPro" id="IPR018356">
    <property type="entry name" value="Tscrpt_reg_HTH_DeoR_CS"/>
</dbReference>
<dbReference type="PANTHER" id="PTHR30363">
    <property type="entry name" value="HTH-TYPE TRANSCRIPTIONAL REGULATOR SRLR-RELATED"/>
    <property type="match status" value="1"/>
</dbReference>
<evidence type="ECO:0000259" key="4">
    <source>
        <dbReference type="PROSITE" id="PS51000"/>
    </source>
</evidence>
<feature type="domain" description="HTH deoR-type" evidence="4">
    <location>
        <begin position="3"/>
        <end position="58"/>
    </location>
</feature>
<keyword evidence="8" id="KW-1185">Reference proteome</keyword>
<dbReference type="PROSITE" id="PS00894">
    <property type="entry name" value="HTH_DEOR_1"/>
    <property type="match status" value="1"/>
</dbReference>
<dbReference type="Pfam" id="PF08220">
    <property type="entry name" value="HTH_DeoR"/>
    <property type="match status" value="1"/>
</dbReference>